<evidence type="ECO:0000313" key="2">
    <source>
        <dbReference type="EMBL" id="EDU40411.1"/>
    </source>
</evidence>
<dbReference type="AlphaFoldDB" id="B2VU49"/>
<feature type="region of interest" description="Disordered" evidence="1">
    <location>
        <begin position="1"/>
        <end position="131"/>
    </location>
</feature>
<evidence type="ECO:0000256" key="1">
    <source>
        <dbReference type="SAM" id="MobiDB-lite"/>
    </source>
</evidence>
<dbReference type="Proteomes" id="UP000001471">
    <property type="component" value="Unassembled WGS sequence"/>
</dbReference>
<gene>
    <name evidence="2" type="ORF">PTRG_00973</name>
</gene>
<feature type="compositionally biased region" description="Basic residues" evidence="1">
    <location>
        <begin position="1"/>
        <end position="10"/>
    </location>
</feature>
<dbReference type="HOGENOM" id="CLU_315492_0_0_1"/>
<sequence>MKSLRSKASRFFRDSPTPDEKVAVTDASDVDFDAGIQSAEVTRKPSRFFGRKKDKLDKPLPTPPSTSSSSSTLLASVTKPVAPCDNGNGFDDLPDYDDEDEAESSQTASTSHDSSITPEQNCTVDESKAPKIKPRSSFSALKNKSTTITDFIRFCKASLTWKLGSRLFGGMKGVDCSHSPPPPPPLPQIPVDIVAPKTRRRVLTPYSTARSSRSSLPHAQGRSISISRPQPMPQLCNLPIPENAMTVPFEKRPGPPPTRPDRPESLDEETLAFMQEAGVRMVYSSSHRVSASTATTSTTRSQTSSIEARLGFPCGFGTPRNFSIDSPLAARFVPDPSQRLPVRDSDGSLRFSRFSEYVKYKSSSVDGVDGVDAEDRELGPIEQYRAISKEADWALEKRKRIGTTTERLWFGGGFKLTDQHIDDLLGLSLASPKDLEVIGFTYEDVSYAAHNATYAIGLTDAGITRLALHCPKLNKVELPGTSHLGDEANLSLLEHCPDLGYLQFTYASGNHRSTSEQWIETFRAHPEWAPSLKTLRIDRSHPLSKLLQELGKERPELTFELMRTREEKIWGDWELDVTAETFKNGKECWKKGSGGGGGSMYTDDTIALNVHLNVNHEKLLAMKFSILEKMPPIRTQKKYSSPLRGVPSLAAFGFRPIPKEDALVTAAVRAAAPASALPFPPSSPASNSYSCVDVVSQQALSTSQSVPTVQEVAKPKPRLLRPLVRGERNVVITDSRRDWDGQYYRVIGTSTQKIKFGYACELAEYVESTYDLPLSLSNRINDIVSLGPKVCNNMDFEFDYKDVDYKAHNEISPSLKKISLPGANLNDDALLDCLAWCQKLTHLEITGTGITGTAFLEAAENPDWAPGLKKLRVPRGNTKYMRAMRVLGRARPQLTIELVWYSEEKKWGSWDLVVVSEKYRKGRKVY</sequence>
<dbReference type="Gene3D" id="3.80.10.10">
    <property type="entry name" value="Ribonuclease Inhibitor"/>
    <property type="match status" value="2"/>
</dbReference>
<proteinExistence type="predicted"/>
<accession>B2VU49</accession>
<dbReference type="KEGG" id="ptrr:6338722"/>
<dbReference type="InParanoid" id="B2VU49"/>
<organism evidence="2 3">
    <name type="scientific">Pyrenophora tritici-repentis (strain Pt-1C-BFP)</name>
    <name type="common">Wheat tan spot fungus</name>
    <name type="synonym">Drechslera tritici-repentis</name>
    <dbReference type="NCBI Taxonomy" id="426418"/>
    <lineage>
        <taxon>Eukaryota</taxon>
        <taxon>Fungi</taxon>
        <taxon>Dikarya</taxon>
        <taxon>Ascomycota</taxon>
        <taxon>Pezizomycotina</taxon>
        <taxon>Dothideomycetes</taxon>
        <taxon>Pleosporomycetidae</taxon>
        <taxon>Pleosporales</taxon>
        <taxon>Pleosporineae</taxon>
        <taxon>Pleosporaceae</taxon>
        <taxon>Pyrenophora</taxon>
    </lineage>
</organism>
<feature type="compositionally biased region" description="Basic residues" evidence="1">
    <location>
        <begin position="44"/>
        <end position="53"/>
    </location>
</feature>
<feature type="compositionally biased region" description="Polar residues" evidence="1">
    <location>
        <begin position="205"/>
        <end position="228"/>
    </location>
</feature>
<reference evidence="3" key="1">
    <citation type="journal article" date="2013" name="G3 (Bethesda)">
        <title>Comparative genomics of a plant-pathogenic fungus, Pyrenophora tritici-repentis, reveals transduplication and the impact of repeat elements on pathogenicity and population divergence.</title>
        <authorList>
            <person name="Manning V.A."/>
            <person name="Pandelova I."/>
            <person name="Dhillon B."/>
            <person name="Wilhelm L.J."/>
            <person name="Goodwin S.B."/>
            <person name="Berlin A.M."/>
            <person name="Figueroa M."/>
            <person name="Freitag M."/>
            <person name="Hane J.K."/>
            <person name="Henrissat B."/>
            <person name="Holman W.H."/>
            <person name="Kodira C.D."/>
            <person name="Martin J."/>
            <person name="Oliver R.P."/>
            <person name="Robbertse B."/>
            <person name="Schackwitz W."/>
            <person name="Schwartz D.C."/>
            <person name="Spatafora J.W."/>
            <person name="Turgeon B.G."/>
            <person name="Yandava C."/>
            <person name="Young S."/>
            <person name="Zhou S."/>
            <person name="Zeng Q."/>
            <person name="Grigoriev I.V."/>
            <person name="Ma L.-J."/>
            <person name="Ciuffetti L.M."/>
        </authorList>
    </citation>
    <scope>NUCLEOTIDE SEQUENCE [LARGE SCALE GENOMIC DNA]</scope>
    <source>
        <strain evidence="3">Pt-1C-BFP</strain>
    </source>
</reference>
<dbReference type="eggNOG" id="ENOG502T45M">
    <property type="taxonomic scope" value="Eukaryota"/>
</dbReference>
<dbReference type="STRING" id="426418.B2VU49"/>
<feature type="compositionally biased region" description="Low complexity" evidence="1">
    <location>
        <begin position="104"/>
        <end position="115"/>
    </location>
</feature>
<feature type="compositionally biased region" description="Low complexity" evidence="1">
    <location>
        <begin position="65"/>
        <end position="74"/>
    </location>
</feature>
<dbReference type="InterPro" id="IPR032675">
    <property type="entry name" value="LRR_dom_sf"/>
</dbReference>
<feature type="region of interest" description="Disordered" evidence="1">
    <location>
        <begin position="205"/>
        <end position="231"/>
    </location>
</feature>
<dbReference type="OrthoDB" id="3785477at2759"/>
<name>B2VU49_PYRTR</name>
<evidence type="ECO:0000313" key="3">
    <source>
        <dbReference type="Proteomes" id="UP000001471"/>
    </source>
</evidence>
<feature type="compositionally biased region" description="Basic and acidic residues" evidence="1">
    <location>
        <begin position="11"/>
        <end position="23"/>
    </location>
</feature>
<feature type="compositionally biased region" description="Acidic residues" evidence="1">
    <location>
        <begin position="92"/>
        <end position="103"/>
    </location>
</feature>
<dbReference type="GeneID" id="6338722"/>
<dbReference type="RefSeq" id="XP_001931306.2">
    <property type="nucleotide sequence ID" value="XM_001931271.2"/>
</dbReference>
<protein>
    <submittedName>
        <fullName evidence="2">Uncharacterized protein</fullName>
    </submittedName>
</protein>
<dbReference type="EMBL" id="DS231615">
    <property type="protein sequence ID" value="EDU40411.1"/>
    <property type="molecule type" value="Genomic_DNA"/>
</dbReference>